<dbReference type="Proteomes" id="UP000626982">
    <property type="component" value="Unassembled WGS sequence"/>
</dbReference>
<feature type="transmembrane region" description="Helical" evidence="1">
    <location>
        <begin position="293"/>
        <end position="315"/>
    </location>
</feature>
<keyword evidence="1" id="KW-0812">Transmembrane</keyword>
<accession>A0ABQ2KF89</accession>
<keyword evidence="1" id="KW-1133">Transmembrane helix</keyword>
<dbReference type="Pfam" id="PF07690">
    <property type="entry name" value="MFS_1"/>
    <property type="match status" value="1"/>
</dbReference>
<organism evidence="2 3">
    <name type="scientific">Agrococcus terreus</name>
    <dbReference type="NCBI Taxonomy" id="574649"/>
    <lineage>
        <taxon>Bacteria</taxon>
        <taxon>Bacillati</taxon>
        <taxon>Actinomycetota</taxon>
        <taxon>Actinomycetes</taxon>
        <taxon>Micrococcales</taxon>
        <taxon>Microbacteriaceae</taxon>
        <taxon>Agrococcus</taxon>
    </lineage>
</organism>
<comment type="caution">
    <text evidence="2">The sequence shown here is derived from an EMBL/GenBank/DDBJ whole genome shotgun (WGS) entry which is preliminary data.</text>
</comment>
<name>A0ABQ2KF89_9MICO</name>
<dbReference type="InterPro" id="IPR011701">
    <property type="entry name" value="MFS"/>
</dbReference>
<evidence type="ECO:0000313" key="3">
    <source>
        <dbReference type="Proteomes" id="UP000626982"/>
    </source>
</evidence>
<gene>
    <name evidence="2" type="ORF">GCM10010968_07420</name>
</gene>
<feature type="transmembrane region" description="Helical" evidence="1">
    <location>
        <begin position="242"/>
        <end position="261"/>
    </location>
</feature>
<feature type="transmembrane region" description="Helical" evidence="1">
    <location>
        <begin position="100"/>
        <end position="121"/>
    </location>
</feature>
<dbReference type="EMBL" id="BMLM01000001">
    <property type="protein sequence ID" value="GGN79970.1"/>
    <property type="molecule type" value="Genomic_DNA"/>
</dbReference>
<dbReference type="InterPro" id="IPR036259">
    <property type="entry name" value="MFS_trans_sf"/>
</dbReference>
<protein>
    <submittedName>
        <fullName evidence="2">MFS transporter</fullName>
    </submittedName>
</protein>
<proteinExistence type="predicted"/>
<feature type="transmembrane region" description="Helical" evidence="1">
    <location>
        <begin position="12"/>
        <end position="36"/>
    </location>
</feature>
<feature type="transmembrane region" description="Helical" evidence="1">
    <location>
        <begin position="327"/>
        <end position="350"/>
    </location>
</feature>
<dbReference type="SUPFAM" id="SSF103473">
    <property type="entry name" value="MFS general substrate transporter"/>
    <property type="match status" value="1"/>
</dbReference>
<reference evidence="3" key="1">
    <citation type="journal article" date="2019" name="Int. J. Syst. Evol. Microbiol.">
        <title>The Global Catalogue of Microorganisms (GCM) 10K type strain sequencing project: providing services to taxonomists for standard genome sequencing and annotation.</title>
        <authorList>
            <consortium name="The Broad Institute Genomics Platform"/>
            <consortium name="The Broad Institute Genome Sequencing Center for Infectious Disease"/>
            <person name="Wu L."/>
            <person name="Ma J."/>
        </authorList>
    </citation>
    <scope>NUCLEOTIDE SEQUENCE [LARGE SCALE GENOMIC DNA]</scope>
    <source>
        <strain evidence="3">CGMCC 1.6960</strain>
    </source>
</reference>
<feature type="transmembrane region" description="Helical" evidence="1">
    <location>
        <begin position="169"/>
        <end position="189"/>
    </location>
</feature>
<feature type="transmembrane region" description="Helical" evidence="1">
    <location>
        <begin position="210"/>
        <end position="236"/>
    </location>
</feature>
<feature type="transmembrane region" description="Helical" evidence="1">
    <location>
        <begin position="48"/>
        <end position="66"/>
    </location>
</feature>
<keyword evidence="1" id="KW-0472">Membrane</keyword>
<feature type="transmembrane region" description="Helical" evidence="1">
    <location>
        <begin position="142"/>
        <end position="163"/>
    </location>
</feature>
<dbReference type="PANTHER" id="PTHR23542:SF1">
    <property type="entry name" value="MAJOR FACILITATOR SUPERFAMILY (MFS) PROFILE DOMAIN-CONTAINING PROTEIN"/>
    <property type="match status" value="1"/>
</dbReference>
<sequence length="401" mass="41084">MRSYAEVLRVPGLARIIAAQLVARFPAGMYSLGILMHMEHEHGSYTPAGLVLAAFSIGMAVAGPIVTRLMSRFGTVPVLSVTTIVAVLALLSIATQHVPLWVDLVAGAVAGAAMPPVTPTVRTLYPRMVQQRMLQPLFSFDAALQEIIWVFGPVLLVTLVATLGTGPALLVTIAIQVVGGAFFILSPEVRKLRIPPTSRKLGRVLRKPPVLLSVVVSALFIGGFSAVEAGIIASFGEGALEAGLILGICALGSLVGGFAVGHRGIGPWSITVRLSIVLVGFVVAIPLQDVIGLSAALFVAGLGTAPALAAFSAIIAGTVKFADTPEAYGWIGTGQLLGAAVGSAAAGVAIDGTGGGVGGVYVAVVMVAIAALVAAVFRRHQPDLREGIGEPPETAPVELPR</sequence>
<feature type="transmembrane region" description="Helical" evidence="1">
    <location>
        <begin position="268"/>
        <end position="287"/>
    </location>
</feature>
<evidence type="ECO:0000313" key="2">
    <source>
        <dbReference type="EMBL" id="GGN79970.1"/>
    </source>
</evidence>
<feature type="transmembrane region" description="Helical" evidence="1">
    <location>
        <begin position="73"/>
        <end position="94"/>
    </location>
</feature>
<dbReference type="PANTHER" id="PTHR23542">
    <property type="match status" value="1"/>
</dbReference>
<feature type="transmembrane region" description="Helical" evidence="1">
    <location>
        <begin position="356"/>
        <end position="377"/>
    </location>
</feature>
<keyword evidence="3" id="KW-1185">Reference proteome</keyword>
<dbReference type="Gene3D" id="1.20.1250.20">
    <property type="entry name" value="MFS general substrate transporter like domains"/>
    <property type="match status" value="2"/>
</dbReference>
<evidence type="ECO:0000256" key="1">
    <source>
        <dbReference type="SAM" id="Phobius"/>
    </source>
</evidence>